<accession>M2Z485</accession>
<proteinExistence type="predicted"/>
<protein>
    <recommendedName>
        <fullName evidence="3">BTB domain-containing protein</fullName>
    </recommendedName>
</protein>
<sequence length="389" mass="43986">MHIKAQRQVWTVLTADEASRAQDSGRLTHCSAGTYRSRSRVRSVVPALLHSINGFASARAVGKPNTPPTNLPPSLLLPLQEHAMLTLPAKPEQHDPQAHFQEMCSQPRGASPSAPAATISSTIRPSKTQSGVLEFYSGYFEGALRGNNFAEALSGKIRLEQEDEQTFGLFVHWLYTRHIHVSPEDADRAAQFETLCDLCLLADRRQVPLPMNAIIDAMRDVVVKIHKLPLPQLNKIFDNTTTDAGLRRFCVAVIVNVMHSSTGSELFSRECLIEIMKLVWKDGGNKMTKENLKSLDLCQYHWHEEGEKCPESEVEERTPEETALALDMERCYLSKWFRWLVLRHESEECLKPVKSDVGSFGRREERQYWSRAAPFSDDKLLSLDGYNKQ</sequence>
<dbReference type="SUPFAM" id="SSF54695">
    <property type="entry name" value="POZ domain"/>
    <property type="match status" value="1"/>
</dbReference>
<dbReference type="HOGENOM" id="CLU_710041_0_0_1"/>
<dbReference type="EMBL" id="KB446557">
    <property type="protein sequence ID" value="EME84630.1"/>
    <property type="molecule type" value="Genomic_DNA"/>
</dbReference>
<keyword evidence="2" id="KW-1185">Reference proteome</keyword>
<dbReference type="CDD" id="cd18186">
    <property type="entry name" value="BTB_POZ_ZBTB_KLHL-like"/>
    <property type="match status" value="1"/>
</dbReference>
<dbReference type="RefSeq" id="XP_007925254.1">
    <property type="nucleotide sequence ID" value="XM_007927063.1"/>
</dbReference>
<dbReference type="KEGG" id="pfj:MYCFIDRAFT_173579"/>
<dbReference type="VEuPathDB" id="FungiDB:MYCFIDRAFT_173579"/>
<reference evidence="1 2" key="1">
    <citation type="journal article" date="2012" name="PLoS Pathog.">
        <title>Diverse lifestyles and strategies of plant pathogenesis encoded in the genomes of eighteen Dothideomycetes fungi.</title>
        <authorList>
            <person name="Ohm R.A."/>
            <person name="Feau N."/>
            <person name="Henrissat B."/>
            <person name="Schoch C.L."/>
            <person name="Horwitz B.A."/>
            <person name="Barry K.W."/>
            <person name="Condon B.J."/>
            <person name="Copeland A.C."/>
            <person name="Dhillon B."/>
            <person name="Glaser F."/>
            <person name="Hesse C.N."/>
            <person name="Kosti I."/>
            <person name="LaButti K."/>
            <person name="Lindquist E.A."/>
            <person name="Lucas S."/>
            <person name="Salamov A.A."/>
            <person name="Bradshaw R.E."/>
            <person name="Ciuffetti L."/>
            <person name="Hamelin R.C."/>
            <person name="Kema G.H.J."/>
            <person name="Lawrence C."/>
            <person name="Scott J.A."/>
            <person name="Spatafora J.W."/>
            <person name="Turgeon B.G."/>
            <person name="de Wit P.J.G.M."/>
            <person name="Zhong S."/>
            <person name="Goodwin S.B."/>
            <person name="Grigoriev I.V."/>
        </authorList>
    </citation>
    <scope>NUCLEOTIDE SEQUENCE [LARGE SCALE GENOMIC DNA]</scope>
    <source>
        <strain evidence="1 2">CIRAD86</strain>
    </source>
</reference>
<evidence type="ECO:0000313" key="1">
    <source>
        <dbReference type="EMBL" id="EME84630.1"/>
    </source>
</evidence>
<dbReference type="Gene3D" id="3.30.710.10">
    <property type="entry name" value="Potassium Channel Kv1.1, Chain A"/>
    <property type="match status" value="1"/>
</dbReference>
<organism evidence="1 2">
    <name type="scientific">Pseudocercospora fijiensis (strain CIRAD86)</name>
    <name type="common">Black leaf streak disease fungus</name>
    <name type="synonym">Mycosphaerella fijiensis</name>
    <dbReference type="NCBI Taxonomy" id="383855"/>
    <lineage>
        <taxon>Eukaryota</taxon>
        <taxon>Fungi</taxon>
        <taxon>Dikarya</taxon>
        <taxon>Ascomycota</taxon>
        <taxon>Pezizomycotina</taxon>
        <taxon>Dothideomycetes</taxon>
        <taxon>Dothideomycetidae</taxon>
        <taxon>Mycosphaerellales</taxon>
        <taxon>Mycosphaerellaceae</taxon>
        <taxon>Pseudocercospora</taxon>
    </lineage>
</organism>
<dbReference type="OrthoDB" id="194443at2759"/>
<dbReference type="eggNOG" id="ENOG502T17B">
    <property type="taxonomic scope" value="Eukaryota"/>
</dbReference>
<gene>
    <name evidence="1" type="ORF">MYCFIDRAFT_173579</name>
</gene>
<dbReference type="InterPro" id="IPR011333">
    <property type="entry name" value="SKP1/BTB/POZ_sf"/>
</dbReference>
<dbReference type="AlphaFoldDB" id="M2Z485"/>
<evidence type="ECO:0008006" key="3">
    <source>
        <dbReference type="Google" id="ProtNLM"/>
    </source>
</evidence>
<dbReference type="Proteomes" id="UP000016932">
    <property type="component" value="Unassembled WGS sequence"/>
</dbReference>
<evidence type="ECO:0000313" key="2">
    <source>
        <dbReference type="Proteomes" id="UP000016932"/>
    </source>
</evidence>
<name>M2Z485_PSEFD</name>
<dbReference type="GeneID" id="19333014"/>